<dbReference type="AlphaFoldDB" id="A0A392N6G9"/>
<protein>
    <submittedName>
        <fullName evidence="1">Uncharacterized protein</fullName>
    </submittedName>
</protein>
<organism evidence="1 2">
    <name type="scientific">Trifolium medium</name>
    <dbReference type="NCBI Taxonomy" id="97028"/>
    <lineage>
        <taxon>Eukaryota</taxon>
        <taxon>Viridiplantae</taxon>
        <taxon>Streptophyta</taxon>
        <taxon>Embryophyta</taxon>
        <taxon>Tracheophyta</taxon>
        <taxon>Spermatophyta</taxon>
        <taxon>Magnoliopsida</taxon>
        <taxon>eudicotyledons</taxon>
        <taxon>Gunneridae</taxon>
        <taxon>Pentapetalae</taxon>
        <taxon>rosids</taxon>
        <taxon>fabids</taxon>
        <taxon>Fabales</taxon>
        <taxon>Fabaceae</taxon>
        <taxon>Papilionoideae</taxon>
        <taxon>50 kb inversion clade</taxon>
        <taxon>NPAAA clade</taxon>
        <taxon>Hologalegina</taxon>
        <taxon>IRL clade</taxon>
        <taxon>Trifolieae</taxon>
        <taxon>Trifolium</taxon>
    </lineage>
</organism>
<reference evidence="1 2" key="1">
    <citation type="journal article" date="2018" name="Front. Plant Sci.">
        <title>Red Clover (Trifolium pratense) and Zigzag Clover (T. medium) - A Picture of Genomic Similarities and Differences.</title>
        <authorList>
            <person name="Dluhosova J."/>
            <person name="Istvanek J."/>
            <person name="Nedelnik J."/>
            <person name="Repkova J."/>
        </authorList>
    </citation>
    <scope>NUCLEOTIDE SEQUENCE [LARGE SCALE GENOMIC DNA]</scope>
    <source>
        <strain evidence="2">cv. 10/8</strain>
        <tissue evidence="1">Leaf</tissue>
    </source>
</reference>
<dbReference type="EMBL" id="LXQA010028050">
    <property type="protein sequence ID" value="MCH94745.1"/>
    <property type="molecule type" value="Genomic_DNA"/>
</dbReference>
<feature type="non-terminal residue" evidence="1">
    <location>
        <position position="1"/>
    </location>
</feature>
<gene>
    <name evidence="1" type="ORF">A2U01_0015710</name>
</gene>
<evidence type="ECO:0000313" key="2">
    <source>
        <dbReference type="Proteomes" id="UP000265520"/>
    </source>
</evidence>
<comment type="caution">
    <text evidence="1">The sequence shown here is derived from an EMBL/GenBank/DDBJ whole genome shotgun (WGS) entry which is preliminary data.</text>
</comment>
<evidence type="ECO:0000313" key="1">
    <source>
        <dbReference type="EMBL" id="MCH94745.1"/>
    </source>
</evidence>
<accession>A0A392N6G9</accession>
<proteinExistence type="predicted"/>
<dbReference type="PANTHER" id="PTHR47871:SF2">
    <property type="entry name" value="OS03G0221300 PROTEIN"/>
    <property type="match status" value="1"/>
</dbReference>
<sequence>NSVQTALEEDAPGLLEVLVDKGVLVDDIKLYGETVNDEALDESFCEDSFSELEAVMTKVKSMQ</sequence>
<name>A0A392N6G9_9FABA</name>
<dbReference type="PANTHER" id="PTHR47871">
    <property type="entry name" value="NAC DOMAIN-CONTAINING PROTEIN 8"/>
    <property type="match status" value="1"/>
</dbReference>
<keyword evidence="2" id="KW-1185">Reference proteome</keyword>
<dbReference type="Proteomes" id="UP000265520">
    <property type="component" value="Unassembled WGS sequence"/>
</dbReference>